<evidence type="ECO:0000256" key="2">
    <source>
        <dbReference type="ARBA" id="ARBA00022679"/>
    </source>
</evidence>
<dbReference type="Gene3D" id="3.40.50.150">
    <property type="entry name" value="Vaccinia Virus protein VP39"/>
    <property type="match status" value="1"/>
</dbReference>
<evidence type="ECO:0000313" key="7">
    <source>
        <dbReference type="Proteomes" id="UP000176186"/>
    </source>
</evidence>
<evidence type="ECO:0000256" key="1">
    <source>
        <dbReference type="ARBA" id="ARBA00007867"/>
    </source>
</evidence>
<keyword evidence="2 4" id="KW-0808">Transferase</keyword>
<dbReference type="GO" id="GO:0016740">
    <property type="term" value="F:transferase activity"/>
    <property type="evidence" value="ECO:0007669"/>
    <property type="project" value="UniProtKB-UniRule"/>
</dbReference>
<dbReference type="STRING" id="1798401.A2363_02785"/>
<dbReference type="CDD" id="cd02440">
    <property type="entry name" value="AdoMet_MTases"/>
    <property type="match status" value="1"/>
</dbReference>
<name>A0A1F6BEF5_9BACT</name>
<dbReference type="GO" id="GO:0006596">
    <property type="term" value="P:polyamine biosynthetic process"/>
    <property type="evidence" value="ECO:0007669"/>
    <property type="project" value="UniProtKB-UniRule"/>
</dbReference>
<dbReference type="PANTHER" id="PTHR43317">
    <property type="entry name" value="THERMOSPERMINE SYNTHASE ACAULIS5"/>
    <property type="match status" value="1"/>
</dbReference>
<keyword evidence="3 4" id="KW-0620">Polyamine biosynthesis</keyword>
<organism evidence="6 7">
    <name type="scientific">Candidatus Gottesmanbacteria bacterium RIFOXYB1_FULL_47_11</name>
    <dbReference type="NCBI Taxonomy" id="1798401"/>
    <lineage>
        <taxon>Bacteria</taxon>
        <taxon>Candidatus Gottesmaniibacteriota</taxon>
    </lineage>
</organism>
<gene>
    <name evidence="6" type="ORF">A2363_02785</name>
</gene>
<evidence type="ECO:0000259" key="5">
    <source>
        <dbReference type="PROSITE" id="PS51006"/>
    </source>
</evidence>
<dbReference type="InterPro" id="IPR030374">
    <property type="entry name" value="PABS"/>
</dbReference>
<dbReference type="InterPro" id="IPR029063">
    <property type="entry name" value="SAM-dependent_MTases_sf"/>
</dbReference>
<accession>A0A1F6BEF5</accession>
<dbReference type="Pfam" id="PF01564">
    <property type="entry name" value="Spermine_synth"/>
    <property type="match status" value="1"/>
</dbReference>
<dbReference type="Proteomes" id="UP000176186">
    <property type="component" value="Unassembled WGS sequence"/>
</dbReference>
<dbReference type="PROSITE" id="PS51006">
    <property type="entry name" value="PABS_2"/>
    <property type="match status" value="1"/>
</dbReference>
<evidence type="ECO:0000256" key="4">
    <source>
        <dbReference type="PROSITE-ProRule" id="PRU00354"/>
    </source>
</evidence>
<protein>
    <recommendedName>
        <fullName evidence="5">PABS domain-containing protein</fullName>
    </recommendedName>
</protein>
<feature type="domain" description="PABS" evidence="5">
    <location>
        <begin position="1"/>
        <end position="217"/>
    </location>
</feature>
<comment type="similarity">
    <text evidence="1">Belongs to the spermidine/spermine synthase family.</text>
</comment>
<dbReference type="PANTHER" id="PTHR43317:SF1">
    <property type="entry name" value="THERMOSPERMINE SYNTHASE ACAULIS5"/>
    <property type="match status" value="1"/>
</dbReference>
<feature type="active site" description="Proton acceptor" evidence="4">
    <location>
        <position position="143"/>
    </location>
</feature>
<comment type="caution">
    <text evidence="6">The sequence shown here is derived from an EMBL/GenBank/DDBJ whole genome shotgun (WGS) entry which is preliminary data.</text>
</comment>
<sequence length="217" mass="25224">MRWLSYILPYVIYKKRSAYNRDIRVIHERGVYKLLVNGSRQSGEYIKTLWQHALGEFHIIPSPDIKRILVLGVAGGTVIHLLHAMYPDAVIDGVDIDPEMLEIGKKYFFLDSVTGLTLTLRDAKDYVRESIQKKQAWDMIVVDLYVGASIPAFVGEEQFLHDLKKILSPGGIVLVNYLREFEYEKLSTYVFEKLYKVFRRVQDTEIYCNRFFFCANG</sequence>
<dbReference type="SUPFAM" id="SSF53335">
    <property type="entry name" value="S-adenosyl-L-methionine-dependent methyltransferases"/>
    <property type="match status" value="1"/>
</dbReference>
<evidence type="ECO:0000313" key="6">
    <source>
        <dbReference type="EMBL" id="OGG35314.1"/>
    </source>
</evidence>
<dbReference type="AlphaFoldDB" id="A0A1F6BEF5"/>
<dbReference type="EMBL" id="MFKE01000016">
    <property type="protein sequence ID" value="OGG35314.1"/>
    <property type="molecule type" value="Genomic_DNA"/>
</dbReference>
<evidence type="ECO:0000256" key="3">
    <source>
        <dbReference type="ARBA" id="ARBA00023115"/>
    </source>
</evidence>
<proteinExistence type="inferred from homology"/>
<reference evidence="6 7" key="1">
    <citation type="journal article" date="2016" name="Nat. Commun.">
        <title>Thousands of microbial genomes shed light on interconnected biogeochemical processes in an aquifer system.</title>
        <authorList>
            <person name="Anantharaman K."/>
            <person name="Brown C.T."/>
            <person name="Hug L.A."/>
            <person name="Sharon I."/>
            <person name="Castelle C.J."/>
            <person name="Probst A.J."/>
            <person name="Thomas B.C."/>
            <person name="Singh A."/>
            <person name="Wilkins M.J."/>
            <person name="Karaoz U."/>
            <person name="Brodie E.L."/>
            <person name="Williams K.H."/>
            <person name="Hubbard S.S."/>
            <person name="Banfield J.F."/>
        </authorList>
    </citation>
    <scope>NUCLEOTIDE SEQUENCE [LARGE SCALE GENOMIC DNA]</scope>
</reference>